<feature type="compositionally biased region" description="Low complexity" evidence="1">
    <location>
        <begin position="46"/>
        <end position="57"/>
    </location>
</feature>
<protein>
    <submittedName>
        <fullName evidence="2">Uncharacterized protein</fullName>
    </submittedName>
</protein>
<comment type="caution">
    <text evidence="2">The sequence shown here is derived from an EMBL/GenBank/DDBJ whole genome shotgun (WGS) entry which is preliminary data.</text>
</comment>
<feature type="region of interest" description="Disordered" evidence="1">
    <location>
        <begin position="46"/>
        <end position="70"/>
    </location>
</feature>
<feature type="region of interest" description="Disordered" evidence="1">
    <location>
        <begin position="104"/>
        <end position="125"/>
    </location>
</feature>
<dbReference type="AlphaFoldDB" id="A0AA39RB64"/>
<evidence type="ECO:0000313" key="3">
    <source>
        <dbReference type="Proteomes" id="UP001166286"/>
    </source>
</evidence>
<reference evidence="2" key="1">
    <citation type="submission" date="2023-03" db="EMBL/GenBank/DDBJ databases">
        <title>Complete genome of Cladonia borealis.</title>
        <authorList>
            <person name="Park H."/>
        </authorList>
    </citation>
    <scope>NUCLEOTIDE SEQUENCE</scope>
    <source>
        <strain evidence="2">ANT050790</strain>
    </source>
</reference>
<evidence type="ECO:0000256" key="1">
    <source>
        <dbReference type="SAM" id="MobiDB-lite"/>
    </source>
</evidence>
<name>A0AA39RB64_9LECA</name>
<accession>A0AA39RB64</accession>
<organism evidence="2 3">
    <name type="scientific">Cladonia borealis</name>
    <dbReference type="NCBI Taxonomy" id="184061"/>
    <lineage>
        <taxon>Eukaryota</taxon>
        <taxon>Fungi</taxon>
        <taxon>Dikarya</taxon>
        <taxon>Ascomycota</taxon>
        <taxon>Pezizomycotina</taxon>
        <taxon>Lecanoromycetes</taxon>
        <taxon>OSLEUM clade</taxon>
        <taxon>Lecanoromycetidae</taxon>
        <taxon>Lecanorales</taxon>
        <taxon>Lecanorineae</taxon>
        <taxon>Cladoniaceae</taxon>
        <taxon>Cladonia</taxon>
    </lineage>
</organism>
<proteinExistence type="predicted"/>
<keyword evidence="3" id="KW-1185">Reference proteome</keyword>
<dbReference type="EMBL" id="JAFEKC020000001">
    <property type="protein sequence ID" value="KAK0517239.1"/>
    <property type="molecule type" value="Genomic_DNA"/>
</dbReference>
<gene>
    <name evidence="2" type="ORF">JMJ35_000394</name>
</gene>
<dbReference type="Proteomes" id="UP001166286">
    <property type="component" value="Unassembled WGS sequence"/>
</dbReference>
<evidence type="ECO:0000313" key="2">
    <source>
        <dbReference type="EMBL" id="KAK0517239.1"/>
    </source>
</evidence>
<sequence>MSLTERLKRKFSKSVLGPRNPDSLKIEDFFFDPNINLPTCPSTNNSSACSSFESASSGPRLLSPEPTVDERERFQATLDTPRLQPTLHRLQKDQISYEELGAADSGSALTSGPALSRRDYSSPSSSTRQLAGANFGIAIYMADFLTFCFVHISKGFNYGCVECDDNLLTTSRARVSTTVLPRRSFTDHVKSKGFNLDYIEYDGDVLTTSRARSKGFNHGLVEYDDTGAAERASLIVLIPAFPKGTVDKPLARPKNRALVPHVKAGCRTLTSIGSTRLNLREVSGFDVCWTGELFYRLGIVGAVHGHMLESSRLFLLSPNSPQKPTVAPTSTPLFTKRLCERRSSGAYPPSSSGGVDRGGEEMGAAQLAAAVRTHSRLDAWMRIVEVTIDGRGKMESLVGASEEVRGGGIGMENLVMA</sequence>